<dbReference type="Gene3D" id="3.30.420.10">
    <property type="entry name" value="Ribonuclease H-like superfamily/Ribonuclease H"/>
    <property type="match status" value="1"/>
</dbReference>
<dbReference type="PANTHER" id="PTHR46889:SF4">
    <property type="entry name" value="TRANSPOSASE INSO FOR INSERTION SEQUENCE ELEMENT IS911B-RELATED"/>
    <property type="match status" value="1"/>
</dbReference>
<reference evidence="2 3" key="1">
    <citation type="submission" date="2020-11" db="EMBL/GenBank/DDBJ databases">
        <title>Fusibacter basophilias sp. nov.</title>
        <authorList>
            <person name="Qiu D."/>
        </authorList>
    </citation>
    <scope>NUCLEOTIDE SEQUENCE [LARGE SCALE GENOMIC DNA]</scope>
    <source>
        <strain evidence="2 3">Q10-2</strain>
    </source>
</reference>
<keyword evidence="3" id="KW-1185">Reference proteome</keyword>
<proteinExistence type="predicted"/>
<organism evidence="2 3">
    <name type="scientific">Fusibacter ferrireducens</name>
    <dbReference type="NCBI Taxonomy" id="2785058"/>
    <lineage>
        <taxon>Bacteria</taxon>
        <taxon>Bacillati</taxon>
        <taxon>Bacillota</taxon>
        <taxon>Clostridia</taxon>
        <taxon>Eubacteriales</taxon>
        <taxon>Eubacteriales Family XII. Incertae Sedis</taxon>
        <taxon>Fusibacter</taxon>
    </lineage>
</organism>
<dbReference type="PANTHER" id="PTHR46889">
    <property type="entry name" value="TRANSPOSASE INSF FOR INSERTION SEQUENCE IS3B-RELATED"/>
    <property type="match status" value="1"/>
</dbReference>
<gene>
    <name evidence="2" type="ORF">ISU02_23625</name>
</gene>
<accession>A0ABS0A072</accession>
<dbReference type="RefSeq" id="WP_194704335.1">
    <property type="nucleotide sequence ID" value="NZ_JADKNH010000039.1"/>
</dbReference>
<dbReference type="InterPro" id="IPR050900">
    <property type="entry name" value="Transposase_IS3/IS150/IS904"/>
</dbReference>
<dbReference type="EMBL" id="JADKNH010000039">
    <property type="protein sequence ID" value="MBF4696100.1"/>
    <property type="molecule type" value="Genomic_DNA"/>
</dbReference>
<dbReference type="Proteomes" id="UP000614200">
    <property type="component" value="Unassembled WGS sequence"/>
</dbReference>
<dbReference type="InterPro" id="IPR012337">
    <property type="entry name" value="RNaseH-like_sf"/>
</dbReference>
<evidence type="ECO:0000259" key="1">
    <source>
        <dbReference type="PROSITE" id="PS50994"/>
    </source>
</evidence>
<protein>
    <submittedName>
        <fullName evidence="2">Transposase</fullName>
    </submittedName>
</protein>
<dbReference type="SUPFAM" id="SSF53098">
    <property type="entry name" value="Ribonuclease H-like"/>
    <property type="match status" value="1"/>
</dbReference>
<dbReference type="InterPro" id="IPR036397">
    <property type="entry name" value="RNaseH_sf"/>
</dbReference>
<evidence type="ECO:0000313" key="3">
    <source>
        <dbReference type="Proteomes" id="UP000614200"/>
    </source>
</evidence>
<dbReference type="InterPro" id="IPR001584">
    <property type="entry name" value="Integrase_cat-core"/>
</dbReference>
<comment type="caution">
    <text evidence="2">The sequence shown here is derived from an EMBL/GenBank/DDBJ whole genome shotgun (WGS) entry which is preliminary data.</text>
</comment>
<dbReference type="Pfam" id="PF13683">
    <property type="entry name" value="rve_3"/>
    <property type="match status" value="1"/>
</dbReference>
<feature type="domain" description="Integrase catalytic" evidence="1">
    <location>
        <begin position="1"/>
        <end position="111"/>
    </location>
</feature>
<dbReference type="PROSITE" id="PS50994">
    <property type="entry name" value="INTEGRASE"/>
    <property type="match status" value="1"/>
</dbReference>
<evidence type="ECO:0000313" key="2">
    <source>
        <dbReference type="EMBL" id="MBF4696100.1"/>
    </source>
</evidence>
<name>A0ABS0A072_9FIRM</name>
<sequence length="112" mass="13272">MKKAIKANPVKKPIILHTDQGSQFASRRFIAFCEENRIFQSMSRAGNPYDNSPMERYYNTFKSELINQYIFETDEDLNKAVNDYVFDWYNYCRPHSFNGGLTPFEARHKTTR</sequence>